<sequence length="113" mass="13370">MHVTYDANTRQNGRGGYVISTRLRFESMVNNYFNHISLFYFNIRSVTFTVFLNPLPIVNYRTSDRNPGCQILKLVFSYCGYQILVFSMKFSYHQKKPLATLAFLINDYYHINM</sequence>
<organism evidence="1">
    <name type="scientific">Schizaphis graminum</name>
    <name type="common">Green bug aphid</name>
    <dbReference type="NCBI Taxonomy" id="13262"/>
    <lineage>
        <taxon>Eukaryota</taxon>
        <taxon>Metazoa</taxon>
        <taxon>Ecdysozoa</taxon>
        <taxon>Arthropoda</taxon>
        <taxon>Hexapoda</taxon>
        <taxon>Insecta</taxon>
        <taxon>Pterygota</taxon>
        <taxon>Neoptera</taxon>
        <taxon>Paraneoptera</taxon>
        <taxon>Hemiptera</taxon>
        <taxon>Sternorrhyncha</taxon>
        <taxon>Aphidomorpha</taxon>
        <taxon>Aphidoidea</taxon>
        <taxon>Aphididae</taxon>
        <taxon>Aphidini</taxon>
        <taxon>Schizaphis</taxon>
    </lineage>
</organism>
<proteinExistence type="predicted"/>
<dbReference type="EMBL" id="GGMR01015763">
    <property type="protein sequence ID" value="MBY28382.1"/>
    <property type="molecule type" value="Transcribed_RNA"/>
</dbReference>
<gene>
    <name evidence="1" type="ORF">g.148564</name>
</gene>
<reference evidence="1" key="1">
    <citation type="submission" date="2018-04" db="EMBL/GenBank/DDBJ databases">
        <title>Transcriptome of Schizaphis graminum biotype I.</title>
        <authorList>
            <person name="Scully E.D."/>
            <person name="Geib S.M."/>
            <person name="Palmer N.A."/>
            <person name="Koch K."/>
            <person name="Bradshaw J."/>
            <person name="Heng-Moss T."/>
            <person name="Sarath G."/>
        </authorList>
    </citation>
    <scope>NUCLEOTIDE SEQUENCE</scope>
</reference>
<name>A0A2S2PG12_SCHGA</name>
<dbReference type="AlphaFoldDB" id="A0A2S2PG12"/>
<protein>
    <submittedName>
        <fullName evidence="1">Uncharacterized protein</fullName>
    </submittedName>
</protein>
<evidence type="ECO:0000313" key="1">
    <source>
        <dbReference type="EMBL" id="MBY28382.1"/>
    </source>
</evidence>
<accession>A0A2S2PG12</accession>